<evidence type="ECO:0000313" key="1">
    <source>
        <dbReference type="EMBL" id="ORX68102.1"/>
    </source>
</evidence>
<gene>
    <name evidence="1" type="ORF">DL89DRAFT_268634</name>
</gene>
<organism evidence="1 2">
    <name type="scientific">Linderina pennispora</name>
    <dbReference type="NCBI Taxonomy" id="61395"/>
    <lineage>
        <taxon>Eukaryota</taxon>
        <taxon>Fungi</taxon>
        <taxon>Fungi incertae sedis</taxon>
        <taxon>Zoopagomycota</taxon>
        <taxon>Kickxellomycotina</taxon>
        <taxon>Kickxellomycetes</taxon>
        <taxon>Kickxellales</taxon>
        <taxon>Kickxellaceae</taxon>
        <taxon>Linderina</taxon>
    </lineage>
</organism>
<reference evidence="1 2" key="1">
    <citation type="submission" date="2016-07" db="EMBL/GenBank/DDBJ databases">
        <title>Pervasive Adenine N6-methylation of Active Genes in Fungi.</title>
        <authorList>
            <consortium name="DOE Joint Genome Institute"/>
            <person name="Mondo S.J."/>
            <person name="Dannebaum R.O."/>
            <person name="Kuo R.C."/>
            <person name="Labutti K."/>
            <person name="Haridas S."/>
            <person name="Kuo A."/>
            <person name="Salamov A."/>
            <person name="Ahrendt S.R."/>
            <person name="Lipzen A."/>
            <person name="Sullivan W."/>
            <person name="Andreopoulos W.B."/>
            <person name="Clum A."/>
            <person name="Lindquist E."/>
            <person name="Daum C."/>
            <person name="Ramamoorthy G.K."/>
            <person name="Gryganskyi A."/>
            <person name="Culley D."/>
            <person name="Magnuson J.K."/>
            <person name="James T.Y."/>
            <person name="O'Malley M.A."/>
            <person name="Stajich J.E."/>
            <person name="Spatafora J.W."/>
            <person name="Visel A."/>
            <person name="Grigoriev I.V."/>
        </authorList>
    </citation>
    <scope>NUCLEOTIDE SEQUENCE [LARGE SCALE GENOMIC DNA]</scope>
    <source>
        <strain evidence="1 2">ATCC 12442</strain>
    </source>
</reference>
<accession>A0A1Y1W400</accession>
<protein>
    <submittedName>
        <fullName evidence="1">Uncharacterized protein</fullName>
    </submittedName>
</protein>
<dbReference type="RefSeq" id="XP_040741916.1">
    <property type="nucleotide sequence ID" value="XM_040887986.1"/>
</dbReference>
<name>A0A1Y1W400_9FUNG</name>
<proteinExistence type="predicted"/>
<dbReference type="AlphaFoldDB" id="A0A1Y1W400"/>
<dbReference type="OrthoDB" id="5573441at2759"/>
<sequence length="185" mass="21077">MSFQCRAAKRARHPPMPTPYKLTYLKPTMPDVYTFVTAGPFSRSAHVYRGSFTSSSQTSRMQPAYEANISHSHSDISVKSVASARTIIAGHYKGFTRRRAVVHWSNKAAQLERTDPFFEGWTIHDFQGRRYTWKVGFTKVKVIAVFDRAMLNMILIGRLSILQPVSEEFLAIIILSTRIVHISIK</sequence>
<evidence type="ECO:0000313" key="2">
    <source>
        <dbReference type="Proteomes" id="UP000193922"/>
    </source>
</evidence>
<dbReference type="GeneID" id="63804634"/>
<keyword evidence="2" id="KW-1185">Reference proteome</keyword>
<dbReference type="EMBL" id="MCFD01000010">
    <property type="protein sequence ID" value="ORX68102.1"/>
    <property type="molecule type" value="Genomic_DNA"/>
</dbReference>
<comment type="caution">
    <text evidence="1">The sequence shown here is derived from an EMBL/GenBank/DDBJ whole genome shotgun (WGS) entry which is preliminary data.</text>
</comment>
<dbReference type="Proteomes" id="UP000193922">
    <property type="component" value="Unassembled WGS sequence"/>
</dbReference>